<comment type="caution">
    <text evidence="2">The sequence shown here is derived from an EMBL/GenBank/DDBJ whole genome shotgun (WGS) entry which is preliminary data.</text>
</comment>
<feature type="transmembrane region" description="Helical" evidence="1">
    <location>
        <begin position="179"/>
        <end position="200"/>
    </location>
</feature>
<sequence>MFYVIISVCCSVTVSVFLKLARRYEISVAHAVVWNYLVCSLLTLLIYRPEISVKALGSAPLGIYGLLAVLLPALFIIMGLSVRYTGIVRTDLAQRLSLFIPLTTAFLLFGETASYVKIAGIILGFAAIVCTIPWHKNVQKPDKSGVWIYPLVVFAGIGVVDVFFKQIASFKALPYTGSLFIIFSLAFILSLLVFVGAILLKKTRFSWVNLFCGVILGLFNFGNILFYLKAHQALPNNPSVVFSAMNIGVIVAGALTGVFVFKEKLSLLNKAGLLIAVAAIMIIAFAR</sequence>
<dbReference type="SUPFAM" id="SSF103481">
    <property type="entry name" value="Multidrug resistance efflux transporter EmrE"/>
    <property type="match status" value="1"/>
</dbReference>
<evidence type="ECO:0000313" key="2">
    <source>
        <dbReference type="EMBL" id="PWG78470.1"/>
    </source>
</evidence>
<keyword evidence="3" id="KW-1185">Reference proteome</keyword>
<feature type="transmembrane region" description="Helical" evidence="1">
    <location>
        <begin position="59"/>
        <end position="80"/>
    </location>
</feature>
<feature type="transmembrane region" description="Helical" evidence="1">
    <location>
        <begin position="28"/>
        <end position="47"/>
    </location>
</feature>
<proteinExistence type="predicted"/>
<organism evidence="2 3">
    <name type="scientific">Pararcticibacter amylolyticus</name>
    <dbReference type="NCBI Taxonomy" id="2173175"/>
    <lineage>
        <taxon>Bacteria</taxon>
        <taxon>Pseudomonadati</taxon>
        <taxon>Bacteroidota</taxon>
        <taxon>Sphingobacteriia</taxon>
        <taxon>Sphingobacteriales</taxon>
        <taxon>Sphingobacteriaceae</taxon>
        <taxon>Pararcticibacter</taxon>
    </lineage>
</organism>
<dbReference type="AlphaFoldDB" id="A0A2U2PAT5"/>
<dbReference type="RefSeq" id="WP_109417927.1">
    <property type="nucleotide sequence ID" value="NZ_QEAS01000024.1"/>
</dbReference>
<dbReference type="Gene3D" id="1.10.3730.20">
    <property type="match status" value="1"/>
</dbReference>
<accession>A0A2U2PAT5</accession>
<dbReference type="InterPro" id="IPR037185">
    <property type="entry name" value="EmrE-like"/>
</dbReference>
<feature type="transmembrane region" description="Helical" evidence="1">
    <location>
        <begin position="267"/>
        <end position="286"/>
    </location>
</feature>
<evidence type="ECO:0000256" key="1">
    <source>
        <dbReference type="SAM" id="Phobius"/>
    </source>
</evidence>
<feature type="transmembrane region" description="Helical" evidence="1">
    <location>
        <begin position="115"/>
        <end position="134"/>
    </location>
</feature>
<feature type="transmembrane region" description="Helical" evidence="1">
    <location>
        <begin position="92"/>
        <end position="109"/>
    </location>
</feature>
<protein>
    <submittedName>
        <fullName evidence="2">Transporter</fullName>
    </submittedName>
</protein>
<keyword evidence="1" id="KW-0472">Membrane</keyword>
<gene>
    <name evidence="2" type="ORF">DDR33_21825</name>
</gene>
<name>A0A2U2PAT5_9SPHI</name>
<reference evidence="2 3" key="1">
    <citation type="submission" date="2018-04" db="EMBL/GenBank/DDBJ databases">
        <title>Pedobacter chongqingensis sp. nov., isolated from a rottenly hemp rope.</title>
        <authorList>
            <person name="Cai Y."/>
        </authorList>
    </citation>
    <scope>NUCLEOTIDE SEQUENCE [LARGE SCALE GENOMIC DNA]</scope>
    <source>
        <strain evidence="2 3">FJ4-8</strain>
    </source>
</reference>
<dbReference type="OrthoDB" id="1524053at2"/>
<keyword evidence="1" id="KW-0812">Transmembrane</keyword>
<evidence type="ECO:0000313" key="3">
    <source>
        <dbReference type="Proteomes" id="UP000245647"/>
    </source>
</evidence>
<dbReference type="Proteomes" id="UP000245647">
    <property type="component" value="Unassembled WGS sequence"/>
</dbReference>
<feature type="transmembrane region" description="Helical" evidence="1">
    <location>
        <begin position="146"/>
        <end position="167"/>
    </location>
</feature>
<keyword evidence="1" id="KW-1133">Transmembrane helix</keyword>
<dbReference type="EMBL" id="QEAS01000024">
    <property type="protein sequence ID" value="PWG78470.1"/>
    <property type="molecule type" value="Genomic_DNA"/>
</dbReference>
<feature type="transmembrane region" description="Helical" evidence="1">
    <location>
        <begin position="240"/>
        <end position="260"/>
    </location>
</feature>
<feature type="transmembrane region" description="Helical" evidence="1">
    <location>
        <begin position="207"/>
        <end position="228"/>
    </location>
</feature>